<evidence type="ECO:0000256" key="4">
    <source>
        <dbReference type="ARBA" id="ARBA00012285"/>
    </source>
</evidence>
<comment type="pathway">
    <text evidence="3">Cofactor biosynthesis; adenosylcobalamin biosynthesis.</text>
</comment>
<dbReference type="EC" id="4.1.1.81" evidence="4"/>
<evidence type="ECO:0000256" key="5">
    <source>
        <dbReference type="ARBA" id="ARBA00022573"/>
    </source>
</evidence>
<keyword evidence="6" id="KW-0663">Pyridoxal phosphate</keyword>
<keyword evidence="7 11" id="KW-0456">Lyase</keyword>
<dbReference type="PROSITE" id="PS00105">
    <property type="entry name" value="AA_TRANSFER_CLASS_1"/>
    <property type="match status" value="1"/>
</dbReference>
<keyword evidence="12" id="KW-1185">Reference proteome</keyword>
<evidence type="ECO:0000256" key="7">
    <source>
        <dbReference type="ARBA" id="ARBA00023239"/>
    </source>
</evidence>
<gene>
    <name evidence="11" type="ORF">GOQ27_08805</name>
</gene>
<dbReference type="SUPFAM" id="SSF53383">
    <property type="entry name" value="PLP-dependent transferases"/>
    <property type="match status" value="1"/>
</dbReference>
<dbReference type="InterPro" id="IPR004839">
    <property type="entry name" value="Aminotransferase_I/II_large"/>
</dbReference>
<feature type="domain" description="Aminotransferase class I/classII large" evidence="10">
    <location>
        <begin position="14"/>
        <end position="341"/>
    </location>
</feature>
<dbReference type="GO" id="GO:0048472">
    <property type="term" value="F:threonine-phosphate decarboxylase activity"/>
    <property type="evidence" value="ECO:0007669"/>
    <property type="project" value="UniProtKB-EC"/>
</dbReference>
<evidence type="ECO:0000256" key="9">
    <source>
        <dbReference type="ARBA" id="ARBA00048531"/>
    </source>
</evidence>
<comment type="function">
    <text evidence="2">Decarboxylates L-threonine-O-3-phosphate to yield (R)-1-amino-2-propanol O-2-phosphate, the precursor for the linkage between the nucleotide loop and the corrin ring in cobalamin.</text>
</comment>
<organism evidence="11 12">
    <name type="scientific">Anaeromonas frigoriresistens</name>
    <dbReference type="NCBI Taxonomy" id="2683708"/>
    <lineage>
        <taxon>Bacteria</taxon>
        <taxon>Bacillati</taxon>
        <taxon>Bacillota</taxon>
        <taxon>Tissierellia</taxon>
        <taxon>Tissierellales</taxon>
        <taxon>Thermohalobacteraceae</taxon>
        <taxon>Anaeromonas</taxon>
    </lineage>
</organism>
<dbReference type="InterPro" id="IPR015424">
    <property type="entry name" value="PyrdxlP-dep_Trfase"/>
</dbReference>
<dbReference type="Pfam" id="PF00155">
    <property type="entry name" value="Aminotran_1_2"/>
    <property type="match status" value="1"/>
</dbReference>
<evidence type="ECO:0000256" key="1">
    <source>
        <dbReference type="ARBA" id="ARBA00001933"/>
    </source>
</evidence>
<dbReference type="GO" id="GO:0030170">
    <property type="term" value="F:pyridoxal phosphate binding"/>
    <property type="evidence" value="ECO:0007669"/>
    <property type="project" value="InterPro"/>
</dbReference>
<dbReference type="PANTHER" id="PTHR42885:SF1">
    <property type="entry name" value="THREONINE-PHOSPHATE DECARBOXYLASE"/>
    <property type="match status" value="1"/>
</dbReference>
<comment type="cofactor">
    <cofactor evidence="1">
        <name>pyridoxal 5'-phosphate</name>
        <dbReference type="ChEBI" id="CHEBI:597326"/>
    </cofactor>
</comment>
<dbReference type="Gene3D" id="3.40.640.10">
    <property type="entry name" value="Type I PLP-dependent aspartate aminotransferase-like (Major domain)"/>
    <property type="match status" value="1"/>
</dbReference>
<sequence>MNKHGGYIGEEKDEVLDFSVNINPLGPSEKVVNNLKESLNDIHRYPEIDGAKSIKHIADQLKITENSIILGNGAIQLIYLFARAMNFKKILIIQPTFNEYERAFKLAGGDVEYHILYPKSNFIIDINKLKDKMYSTNPDCVVLCNPNNPTGVYFDKDFIEDLLKISKEMNSFLLLDESFVDFLEKKSAIDLIDEYDLFILRSLTKFYSIPGIRVGFGLGSEKVIKRLSKYQEPWSLNTLALKAIPDIINDHSFNKKTLEWLYEERQFMLYELKKIRYIKVFQTYTNFILCRLRKSSSYKLQDLLLKEKIYIRTCEDFNGLDNKYFRIAIKNREDNIKLLNALQTLDIN</sequence>
<evidence type="ECO:0000259" key="10">
    <source>
        <dbReference type="Pfam" id="PF00155"/>
    </source>
</evidence>
<dbReference type="NCBIfam" id="TIGR01140">
    <property type="entry name" value="L_thr_O3P_dcar"/>
    <property type="match status" value="1"/>
</dbReference>
<proteinExistence type="predicted"/>
<dbReference type="EMBL" id="WSFT01000036">
    <property type="protein sequence ID" value="MBS4538561.1"/>
    <property type="molecule type" value="Genomic_DNA"/>
</dbReference>
<evidence type="ECO:0000256" key="8">
    <source>
        <dbReference type="ARBA" id="ARBA00029996"/>
    </source>
</evidence>
<dbReference type="AlphaFoldDB" id="A0A942UYB1"/>
<dbReference type="Proteomes" id="UP000724672">
    <property type="component" value="Unassembled WGS sequence"/>
</dbReference>
<dbReference type="InterPro" id="IPR004838">
    <property type="entry name" value="NHTrfase_class1_PyrdxlP-BS"/>
</dbReference>
<dbReference type="GO" id="GO:0009236">
    <property type="term" value="P:cobalamin biosynthetic process"/>
    <property type="evidence" value="ECO:0007669"/>
    <property type="project" value="UniProtKB-KW"/>
</dbReference>
<evidence type="ECO:0000313" key="12">
    <source>
        <dbReference type="Proteomes" id="UP000724672"/>
    </source>
</evidence>
<dbReference type="InterPro" id="IPR015421">
    <property type="entry name" value="PyrdxlP-dep_Trfase_major"/>
</dbReference>
<reference evidence="11" key="1">
    <citation type="submission" date="2019-12" db="EMBL/GenBank/DDBJ databases">
        <title>Clostridiaceae gen. nov. sp. nov., isolated from sediment in Xinjiang, China.</title>
        <authorList>
            <person name="Zhang R."/>
        </authorList>
    </citation>
    <scope>NUCLEOTIDE SEQUENCE</scope>
    <source>
        <strain evidence="11">D2Q-11</strain>
    </source>
</reference>
<comment type="caution">
    <text evidence="11">The sequence shown here is derived from an EMBL/GenBank/DDBJ whole genome shotgun (WGS) entry which is preliminary data.</text>
</comment>
<dbReference type="CDD" id="cd00609">
    <property type="entry name" value="AAT_like"/>
    <property type="match status" value="1"/>
</dbReference>
<evidence type="ECO:0000256" key="6">
    <source>
        <dbReference type="ARBA" id="ARBA00022898"/>
    </source>
</evidence>
<keyword evidence="5" id="KW-0169">Cobalamin biosynthesis</keyword>
<dbReference type="PANTHER" id="PTHR42885">
    <property type="entry name" value="HISTIDINOL-PHOSPHATE AMINOTRANSFERASE-RELATED"/>
    <property type="match status" value="1"/>
</dbReference>
<dbReference type="Gene3D" id="3.90.1150.10">
    <property type="entry name" value="Aspartate Aminotransferase, domain 1"/>
    <property type="match status" value="1"/>
</dbReference>
<protein>
    <recommendedName>
        <fullName evidence="4">threonine-phosphate decarboxylase</fullName>
        <ecNumber evidence="4">4.1.1.81</ecNumber>
    </recommendedName>
    <alternativeName>
        <fullName evidence="8">L-threonine-O-3-phosphate decarboxylase</fullName>
    </alternativeName>
</protein>
<dbReference type="RefSeq" id="WP_203366484.1">
    <property type="nucleotide sequence ID" value="NZ_WSFT01000036.1"/>
</dbReference>
<evidence type="ECO:0000313" key="11">
    <source>
        <dbReference type="EMBL" id="MBS4538561.1"/>
    </source>
</evidence>
<comment type="catalytic activity">
    <reaction evidence="9">
        <text>O-phospho-L-threonine + H(+) = (R)-1-aminopropan-2-yl phosphate + CO2</text>
        <dbReference type="Rhea" id="RHEA:11492"/>
        <dbReference type="ChEBI" id="CHEBI:15378"/>
        <dbReference type="ChEBI" id="CHEBI:16526"/>
        <dbReference type="ChEBI" id="CHEBI:58563"/>
        <dbReference type="ChEBI" id="CHEBI:58675"/>
        <dbReference type="EC" id="4.1.1.81"/>
    </reaction>
</comment>
<dbReference type="InterPro" id="IPR005860">
    <property type="entry name" value="CobD"/>
</dbReference>
<evidence type="ECO:0000256" key="3">
    <source>
        <dbReference type="ARBA" id="ARBA00004953"/>
    </source>
</evidence>
<name>A0A942UYB1_9FIRM</name>
<accession>A0A942UYB1</accession>
<evidence type="ECO:0000256" key="2">
    <source>
        <dbReference type="ARBA" id="ARBA00003444"/>
    </source>
</evidence>
<dbReference type="InterPro" id="IPR015422">
    <property type="entry name" value="PyrdxlP-dep_Trfase_small"/>
</dbReference>